<evidence type="ECO:0000256" key="1">
    <source>
        <dbReference type="ARBA" id="ARBA00010515"/>
    </source>
</evidence>
<evidence type="ECO:0000256" key="3">
    <source>
        <dbReference type="PROSITE-ProRule" id="PRU10038"/>
    </source>
</evidence>
<name>A0ABR1HYZ5_9HYPO</name>
<comment type="similarity">
    <text evidence="1">Belongs to the 'GDXG' lipolytic enzyme family.</text>
</comment>
<dbReference type="SUPFAM" id="SSF53474">
    <property type="entry name" value="alpha/beta-Hydrolases"/>
    <property type="match status" value="1"/>
</dbReference>
<evidence type="ECO:0000259" key="4">
    <source>
        <dbReference type="Pfam" id="PF07859"/>
    </source>
</evidence>
<gene>
    <name evidence="5" type="ORF">QQZ08_007450</name>
</gene>
<dbReference type="InterPro" id="IPR050300">
    <property type="entry name" value="GDXG_lipolytic_enzyme"/>
</dbReference>
<dbReference type="Gene3D" id="3.40.50.1820">
    <property type="entry name" value="alpha/beta hydrolase"/>
    <property type="match status" value="1"/>
</dbReference>
<organism evidence="5 6">
    <name type="scientific">Neonectria magnoliae</name>
    <dbReference type="NCBI Taxonomy" id="2732573"/>
    <lineage>
        <taxon>Eukaryota</taxon>
        <taxon>Fungi</taxon>
        <taxon>Dikarya</taxon>
        <taxon>Ascomycota</taxon>
        <taxon>Pezizomycotina</taxon>
        <taxon>Sordariomycetes</taxon>
        <taxon>Hypocreomycetidae</taxon>
        <taxon>Hypocreales</taxon>
        <taxon>Nectriaceae</taxon>
        <taxon>Neonectria</taxon>
    </lineage>
</organism>
<evidence type="ECO:0000256" key="2">
    <source>
        <dbReference type="ARBA" id="ARBA00022801"/>
    </source>
</evidence>
<sequence>MKITSDTAKAVWATLPLLPLVVRVSLLHILQLSDAAEYLDLRSSLFVAVLRALLVPTRPQSISDVQKLTMRDGGAQGSIWISRYASPAPPETAIRDALVGTVQRLAGRAQVPVPDLVAVEAEWTGYRAGVARREPLPSTSERERYSGLVRECSRPTTILYLHGGAYYLCDPATHRPTTKKLAKLTGGRCYSVRYRLAPQHPFPAALLDAFVSYFTLLYPPPDAFHDPVQPEHVVIAGDSAGGNLALALLQLIMDLRNRDVSVLWHGELRPVPRPAGVAVNSPWLDITQSAPTWEMDSPTPYDYLPKPASLSALAIPPCAAWPTSPPRKNIYVDDALAAHPLASLVMARSWRAAPPVYMCAGWEILAYEAKFLARKLDADGVRVVFEEYEAMPHCFALLLGGIPSAHRCYDGWAGFMRAVVEDPGSAESSAVSVKARTLEEETLRFEDLCNATDEEVRERVLLKAEEGPGFSAAKL</sequence>
<dbReference type="PANTHER" id="PTHR48081">
    <property type="entry name" value="AB HYDROLASE SUPERFAMILY PROTEIN C4A8.06C"/>
    <property type="match status" value="1"/>
</dbReference>
<protein>
    <recommendedName>
        <fullName evidence="4">Alpha/beta hydrolase fold-3 domain-containing protein</fullName>
    </recommendedName>
</protein>
<dbReference type="PROSITE" id="PS01173">
    <property type="entry name" value="LIPASE_GDXG_HIS"/>
    <property type="match status" value="1"/>
</dbReference>
<dbReference type="Proteomes" id="UP001498421">
    <property type="component" value="Unassembled WGS sequence"/>
</dbReference>
<dbReference type="EMBL" id="JAZAVK010000072">
    <property type="protein sequence ID" value="KAK7426002.1"/>
    <property type="molecule type" value="Genomic_DNA"/>
</dbReference>
<dbReference type="Pfam" id="PF07859">
    <property type="entry name" value="Abhydrolase_3"/>
    <property type="match status" value="1"/>
</dbReference>
<feature type="domain" description="Alpha/beta hydrolase fold-3" evidence="4">
    <location>
        <begin position="158"/>
        <end position="396"/>
    </location>
</feature>
<evidence type="ECO:0000313" key="6">
    <source>
        <dbReference type="Proteomes" id="UP001498421"/>
    </source>
</evidence>
<keyword evidence="2" id="KW-0378">Hydrolase</keyword>
<dbReference type="InterPro" id="IPR002168">
    <property type="entry name" value="Lipase_GDXG_HIS_AS"/>
</dbReference>
<dbReference type="InterPro" id="IPR029058">
    <property type="entry name" value="AB_hydrolase_fold"/>
</dbReference>
<keyword evidence="6" id="KW-1185">Reference proteome</keyword>
<proteinExistence type="inferred from homology"/>
<dbReference type="InterPro" id="IPR033140">
    <property type="entry name" value="Lipase_GDXG_put_SER_AS"/>
</dbReference>
<accession>A0ABR1HYZ5</accession>
<feature type="active site" evidence="3">
    <location>
        <position position="239"/>
    </location>
</feature>
<dbReference type="InterPro" id="IPR013094">
    <property type="entry name" value="AB_hydrolase_3"/>
</dbReference>
<reference evidence="5 6" key="1">
    <citation type="journal article" date="2025" name="Microbiol. Resour. Announc.">
        <title>Draft genome sequences for Neonectria magnoliae and Neonectria punicea, canker pathogens of Liriodendron tulipifera and Acer saccharum in West Virginia.</title>
        <authorList>
            <person name="Petronek H.M."/>
            <person name="Kasson M.T."/>
            <person name="Metheny A.M."/>
            <person name="Stauder C.M."/>
            <person name="Lovett B."/>
            <person name="Lynch S.C."/>
            <person name="Garnas J.R."/>
            <person name="Kasson L.R."/>
            <person name="Stajich J.E."/>
        </authorList>
    </citation>
    <scope>NUCLEOTIDE SEQUENCE [LARGE SCALE GENOMIC DNA]</scope>
    <source>
        <strain evidence="5 6">NRRL 64651</strain>
    </source>
</reference>
<dbReference type="PROSITE" id="PS01174">
    <property type="entry name" value="LIPASE_GDXG_SER"/>
    <property type="match status" value="1"/>
</dbReference>
<dbReference type="PANTHER" id="PTHR48081:SF25">
    <property type="entry name" value="PUTATIVE (AFU_ORTHOLOGUE AFUA_3G11560)-RELATED"/>
    <property type="match status" value="1"/>
</dbReference>
<evidence type="ECO:0000313" key="5">
    <source>
        <dbReference type="EMBL" id="KAK7426002.1"/>
    </source>
</evidence>
<comment type="caution">
    <text evidence="5">The sequence shown here is derived from an EMBL/GenBank/DDBJ whole genome shotgun (WGS) entry which is preliminary data.</text>
</comment>